<evidence type="ECO:0000259" key="4">
    <source>
        <dbReference type="PROSITE" id="PS50002"/>
    </source>
</evidence>
<dbReference type="GO" id="GO:0042554">
    <property type="term" value="P:superoxide anion generation"/>
    <property type="evidence" value="ECO:0007669"/>
    <property type="project" value="TreeGrafter"/>
</dbReference>
<dbReference type="Gene3D" id="3.30.1520.10">
    <property type="entry name" value="Phox-like domain"/>
    <property type="match status" value="1"/>
</dbReference>
<protein>
    <submittedName>
        <fullName evidence="7">NADPH oxidase organizer 1</fullName>
    </submittedName>
</protein>
<feature type="compositionally biased region" description="Polar residues" evidence="3">
    <location>
        <begin position="386"/>
        <end position="406"/>
    </location>
</feature>
<dbReference type="GeneID" id="113422562"/>
<evidence type="ECO:0000259" key="5">
    <source>
        <dbReference type="PROSITE" id="PS50195"/>
    </source>
</evidence>
<dbReference type="InterPro" id="IPR036028">
    <property type="entry name" value="SH3-like_dom_sf"/>
</dbReference>
<dbReference type="SUPFAM" id="SSF50044">
    <property type="entry name" value="SH3-domain"/>
    <property type="match status" value="2"/>
</dbReference>
<dbReference type="Pfam" id="PF14604">
    <property type="entry name" value="SH3_9"/>
    <property type="match status" value="1"/>
</dbReference>
<dbReference type="RefSeq" id="XP_026539382.1">
    <property type="nucleotide sequence ID" value="XM_026683597.1"/>
</dbReference>
<dbReference type="KEGG" id="nss:113422562"/>
<dbReference type="CDD" id="cd12024">
    <property type="entry name" value="SH3_NoxO1_2"/>
    <property type="match status" value="1"/>
</dbReference>
<dbReference type="InterPro" id="IPR051228">
    <property type="entry name" value="NADPH_Oxidase/PX-Domain"/>
</dbReference>
<evidence type="ECO:0000256" key="3">
    <source>
        <dbReference type="SAM" id="MobiDB-lite"/>
    </source>
</evidence>
<organism evidence="6 7">
    <name type="scientific">Notechis scutatus</name>
    <name type="common">mainland tiger snake</name>
    <dbReference type="NCBI Taxonomy" id="8663"/>
    <lineage>
        <taxon>Eukaryota</taxon>
        <taxon>Metazoa</taxon>
        <taxon>Chordata</taxon>
        <taxon>Craniata</taxon>
        <taxon>Vertebrata</taxon>
        <taxon>Euteleostomi</taxon>
        <taxon>Lepidosauria</taxon>
        <taxon>Squamata</taxon>
        <taxon>Bifurcata</taxon>
        <taxon>Unidentata</taxon>
        <taxon>Episquamata</taxon>
        <taxon>Toxicofera</taxon>
        <taxon>Serpentes</taxon>
        <taxon>Colubroidea</taxon>
        <taxon>Elapidae</taxon>
        <taxon>Hydrophiinae</taxon>
        <taxon>Notechis</taxon>
    </lineage>
</organism>
<feature type="region of interest" description="Disordered" evidence="3">
    <location>
        <begin position="337"/>
        <end position="440"/>
    </location>
</feature>
<feature type="domain" description="SH3" evidence="4">
    <location>
        <begin position="234"/>
        <end position="293"/>
    </location>
</feature>
<dbReference type="SMART" id="SM00312">
    <property type="entry name" value="PX"/>
    <property type="match status" value="1"/>
</dbReference>
<dbReference type="SUPFAM" id="SSF64268">
    <property type="entry name" value="PX domain"/>
    <property type="match status" value="1"/>
</dbReference>
<proteinExistence type="predicted"/>
<dbReference type="GO" id="GO:0005737">
    <property type="term" value="C:cytoplasm"/>
    <property type="evidence" value="ECO:0007669"/>
    <property type="project" value="TreeGrafter"/>
</dbReference>
<sequence length="486" mass="54023">MGSSSRFPVEVTAVGLLKHGREKICILSVCWSDQTQGLIYRTFDEFRTLHKGLKRKFPIESGLLKKAHRTLPRFRDANAMLRKNQKLSRCLETLRLLEVYCQELLKTQAKISRGEDVVKFLEAHGQDLEPPFPENSIIVLPSEMGERKKEAPRAPIPTITQPVISQMYQCVAPFRTQDTQNKPFEATKAEKLEVLMKDRTGWWLVENNRKQIAWFPAPYLEDSKEMPIMEENDEEGMFYYVTQAYRAKEPDELSLEFGIVVEVLEKSDSGWWLVWYNGTTGIVPSLFLQPYRNPLSKFLALASPSLGSSLPNLTEAPSLSSKSCTAQPKRNQVYLSQKMQSKDTGSLEGQGIRSPSRSSTSGNSSPASGNGSGPSDPEGHLVLTETLLQTSGTPGSASLSQQQQNHPGFEGESSREPVHLLPSSGVGSLPSGPIVPPRPSPCEILQKCSSLTRRALQKGSGEAQLVPSCRKEVSKRKLTSLDSKIY</sequence>
<dbReference type="Gene3D" id="2.30.30.40">
    <property type="entry name" value="SH3 Domains"/>
    <property type="match status" value="2"/>
</dbReference>
<feature type="domain" description="SH3" evidence="4">
    <location>
        <begin position="163"/>
        <end position="225"/>
    </location>
</feature>
<dbReference type="PANTHER" id="PTHR15706">
    <property type="entry name" value="SH3 MULTIPLE DOMAIN"/>
    <property type="match status" value="1"/>
</dbReference>
<name>A0A6J1V7Y4_9SAUR</name>
<evidence type="ECO:0000256" key="2">
    <source>
        <dbReference type="PROSITE-ProRule" id="PRU00192"/>
    </source>
</evidence>
<feature type="compositionally biased region" description="Low complexity" evidence="3">
    <location>
        <begin position="354"/>
        <end position="376"/>
    </location>
</feature>
<dbReference type="PROSITE" id="PS50195">
    <property type="entry name" value="PX"/>
    <property type="match status" value="1"/>
</dbReference>
<dbReference type="PANTHER" id="PTHR15706:SF10">
    <property type="entry name" value="NADPH OXIDASE ORGANIZER 1"/>
    <property type="match status" value="1"/>
</dbReference>
<dbReference type="SMART" id="SM00326">
    <property type="entry name" value="SH3"/>
    <property type="match status" value="2"/>
</dbReference>
<accession>A0A6J1V7Y4</accession>
<dbReference type="GO" id="GO:0035091">
    <property type="term" value="F:phosphatidylinositol binding"/>
    <property type="evidence" value="ECO:0007669"/>
    <property type="project" value="InterPro"/>
</dbReference>
<keyword evidence="6" id="KW-1185">Reference proteome</keyword>
<dbReference type="CTD" id="124056"/>
<dbReference type="AlphaFoldDB" id="A0A6J1V7Y4"/>
<keyword evidence="1 2" id="KW-0728">SH3 domain</keyword>
<dbReference type="InterPro" id="IPR035758">
    <property type="entry name" value="NoxO1_SH3_2"/>
</dbReference>
<dbReference type="PROSITE" id="PS50002">
    <property type="entry name" value="SH3"/>
    <property type="match status" value="2"/>
</dbReference>
<feature type="domain" description="PX" evidence="5">
    <location>
        <begin position="1"/>
        <end position="128"/>
    </location>
</feature>
<gene>
    <name evidence="7" type="primary">NOXO1</name>
</gene>
<dbReference type="Pfam" id="PF00787">
    <property type="entry name" value="PX"/>
    <property type="match status" value="1"/>
</dbReference>
<dbReference type="GO" id="GO:0016176">
    <property type="term" value="F:superoxide-generating NADPH oxidase activator activity"/>
    <property type="evidence" value="ECO:0007669"/>
    <property type="project" value="TreeGrafter"/>
</dbReference>
<evidence type="ECO:0000313" key="7">
    <source>
        <dbReference type="RefSeq" id="XP_026539382.1"/>
    </source>
</evidence>
<dbReference type="Proteomes" id="UP000504612">
    <property type="component" value="Unplaced"/>
</dbReference>
<feature type="compositionally biased region" description="Low complexity" evidence="3">
    <location>
        <begin position="419"/>
        <end position="432"/>
    </location>
</feature>
<reference evidence="7" key="1">
    <citation type="submission" date="2025-08" db="UniProtKB">
        <authorList>
            <consortium name="RefSeq"/>
        </authorList>
    </citation>
    <scope>IDENTIFICATION</scope>
</reference>
<evidence type="ECO:0000313" key="6">
    <source>
        <dbReference type="Proteomes" id="UP000504612"/>
    </source>
</evidence>
<dbReference type="InterPro" id="IPR001452">
    <property type="entry name" value="SH3_domain"/>
</dbReference>
<dbReference type="InterPro" id="IPR001683">
    <property type="entry name" value="PX_dom"/>
</dbReference>
<dbReference type="InterPro" id="IPR036871">
    <property type="entry name" value="PX_dom_sf"/>
</dbReference>
<evidence type="ECO:0000256" key="1">
    <source>
        <dbReference type="ARBA" id="ARBA00022443"/>
    </source>
</evidence>